<gene>
    <name evidence="2" type="ORF">MGWOODY_Hyp1361</name>
</gene>
<reference evidence="2" key="1">
    <citation type="submission" date="2015-10" db="EMBL/GenBank/DDBJ databases">
        <authorList>
            <person name="Gilbert D.G."/>
        </authorList>
    </citation>
    <scope>NUCLEOTIDE SEQUENCE</scope>
</reference>
<evidence type="ECO:0000256" key="1">
    <source>
        <dbReference type="SAM" id="MobiDB-lite"/>
    </source>
</evidence>
<organism evidence="2">
    <name type="scientific">hydrothermal vent metagenome</name>
    <dbReference type="NCBI Taxonomy" id="652676"/>
    <lineage>
        <taxon>unclassified sequences</taxon>
        <taxon>metagenomes</taxon>
        <taxon>ecological metagenomes</taxon>
    </lineage>
</organism>
<sequence length="107" mass="11542">MQIVVLTFFVRHVRRDARQMLVQITSSGAVHIAVIGDMPGTAKADPLSFAPSRAFLAAMSGFEPERGGICSPRTHSRPGIEICVPSIPDSGRDRNEQTSVSLPLPET</sequence>
<proteinExistence type="predicted"/>
<evidence type="ECO:0000313" key="2">
    <source>
        <dbReference type="EMBL" id="CUS56899.1"/>
    </source>
</evidence>
<dbReference type="EMBL" id="CZQD01000034">
    <property type="protein sequence ID" value="CUS56899.1"/>
    <property type="molecule type" value="Genomic_DNA"/>
</dbReference>
<accession>A0A160U361</accession>
<protein>
    <submittedName>
        <fullName evidence="2">Uncharacterized protein</fullName>
    </submittedName>
</protein>
<dbReference type="AlphaFoldDB" id="A0A160U361"/>
<feature type="region of interest" description="Disordered" evidence="1">
    <location>
        <begin position="84"/>
        <end position="107"/>
    </location>
</feature>
<name>A0A160U361_9ZZZZ</name>